<feature type="transmembrane region" description="Helical" evidence="10">
    <location>
        <begin position="183"/>
        <end position="202"/>
    </location>
</feature>
<evidence type="ECO:0000256" key="10">
    <source>
        <dbReference type="SAM" id="Phobius"/>
    </source>
</evidence>
<evidence type="ECO:0000256" key="5">
    <source>
        <dbReference type="ARBA" id="ARBA00022448"/>
    </source>
</evidence>
<sequence length="209" mass="24432">MNLFDIENIAFEVLNYPISYVELIATLFGLISVYLATRANILTWSTGIVNELFLFILFFQVQLYADMFLQVYFFAVTLYGWYNWKNKSEENSITSIDPKSKLWLSLIIVLSTLIAGYLFSKIHLYLPLYFIFEASYPFADSFVMVLSIIATVLLAKKKIETWYLWIVVDLVCVFLFFKKGIVFLSLEYFVFLCLATFGLFNWKRQLSNG</sequence>
<dbReference type="EMBL" id="FTOB01000002">
    <property type="protein sequence ID" value="SIS47127.1"/>
    <property type="molecule type" value="Genomic_DNA"/>
</dbReference>
<comment type="function">
    <text evidence="1">Required for nicotinamide riboside transport across the inner membrane.</text>
</comment>
<dbReference type="Pfam" id="PF04973">
    <property type="entry name" value="NMN_transporter"/>
    <property type="match status" value="1"/>
</dbReference>
<dbReference type="NCBIfam" id="TIGR01528">
    <property type="entry name" value="NMN_trans_PnuC"/>
    <property type="match status" value="1"/>
</dbReference>
<accession>A0ABY1KL85</accession>
<protein>
    <recommendedName>
        <fullName evidence="4">Nicotinamide riboside transporter PnuC</fullName>
    </recommendedName>
</protein>
<keyword evidence="5" id="KW-0813">Transport</keyword>
<evidence type="ECO:0000256" key="3">
    <source>
        <dbReference type="ARBA" id="ARBA00006669"/>
    </source>
</evidence>
<feature type="transmembrane region" description="Helical" evidence="10">
    <location>
        <begin position="102"/>
        <end position="122"/>
    </location>
</feature>
<feature type="transmembrane region" description="Helical" evidence="10">
    <location>
        <begin position="162"/>
        <end position="177"/>
    </location>
</feature>
<dbReference type="RefSeq" id="WP_076453901.1">
    <property type="nucleotide sequence ID" value="NZ_FTOB01000002.1"/>
</dbReference>
<evidence type="ECO:0000313" key="11">
    <source>
        <dbReference type="EMBL" id="SIS47127.1"/>
    </source>
</evidence>
<evidence type="ECO:0000256" key="6">
    <source>
        <dbReference type="ARBA" id="ARBA00022475"/>
    </source>
</evidence>
<evidence type="ECO:0000313" key="12">
    <source>
        <dbReference type="Proteomes" id="UP000185728"/>
    </source>
</evidence>
<proteinExistence type="inferred from homology"/>
<feature type="transmembrane region" description="Helical" evidence="10">
    <location>
        <begin position="18"/>
        <end position="36"/>
    </location>
</feature>
<comment type="similarity">
    <text evidence="3">Belongs to the nicotinamide ribonucleoside (NR) uptake permease (TC 4.B.1) family.</text>
</comment>
<name>A0ABY1KL85_9FLAO</name>
<dbReference type="InterPro" id="IPR006419">
    <property type="entry name" value="NMN_transpt_PnuC"/>
</dbReference>
<evidence type="ECO:0000256" key="9">
    <source>
        <dbReference type="ARBA" id="ARBA00023136"/>
    </source>
</evidence>
<gene>
    <name evidence="11" type="ORF">SAMN05421766_10297</name>
</gene>
<keyword evidence="9 10" id="KW-0472">Membrane</keyword>
<feature type="transmembrane region" description="Helical" evidence="10">
    <location>
        <begin position="67"/>
        <end position="82"/>
    </location>
</feature>
<dbReference type="Proteomes" id="UP000185728">
    <property type="component" value="Unassembled WGS sequence"/>
</dbReference>
<comment type="caution">
    <text evidence="11">The sequence shown here is derived from an EMBL/GenBank/DDBJ whole genome shotgun (WGS) entry which is preliminary data.</text>
</comment>
<evidence type="ECO:0000256" key="4">
    <source>
        <dbReference type="ARBA" id="ARBA00017522"/>
    </source>
</evidence>
<reference evidence="11 12" key="1">
    <citation type="submission" date="2017-01" db="EMBL/GenBank/DDBJ databases">
        <authorList>
            <person name="Varghese N."/>
            <person name="Submissions S."/>
        </authorList>
    </citation>
    <scope>NUCLEOTIDE SEQUENCE [LARGE SCALE GENOMIC DNA]</scope>
    <source>
        <strain evidence="11 12">DSM 2061</strain>
    </source>
</reference>
<evidence type="ECO:0000256" key="7">
    <source>
        <dbReference type="ARBA" id="ARBA00022692"/>
    </source>
</evidence>
<evidence type="ECO:0000256" key="1">
    <source>
        <dbReference type="ARBA" id="ARBA00002672"/>
    </source>
</evidence>
<organism evidence="11 12">
    <name type="scientific">Zobellia uliginosa</name>
    <dbReference type="NCBI Taxonomy" id="143224"/>
    <lineage>
        <taxon>Bacteria</taxon>
        <taxon>Pseudomonadati</taxon>
        <taxon>Bacteroidota</taxon>
        <taxon>Flavobacteriia</taxon>
        <taxon>Flavobacteriales</taxon>
        <taxon>Flavobacteriaceae</taxon>
        <taxon>Zobellia</taxon>
    </lineage>
</organism>
<evidence type="ECO:0000256" key="8">
    <source>
        <dbReference type="ARBA" id="ARBA00022989"/>
    </source>
</evidence>
<keyword evidence="12" id="KW-1185">Reference proteome</keyword>
<dbReference type="PANTHER" id="PTHR36122">
    <property type="entry name" value="NICOTINAMIDE RIBOSIDE TRANSPORTER PNUC"/>
    <property type="match status" value="1"/>
</dbReference>
<comment type="subcellular location">
    <subcellularLocation>
        <location evidence="2">Cell membrane</location>
        <topology evidence="2">Multi-pass membrane protein</topology>
    </subcellularLocation>
</comment>
<dbReference type="PANTHER" id="PTHR36122:SF2">
    <property type="entry name" value="NICOTINAMIDE RIBOSIDE TRANSPORTER PNUC"/>
    <property type="match status" value="1"/>
</dbReference>
<evidence type="ECO:0000256" key="2">
    <source>
        <dbReference type="ARBA" id="ARBA00004651"/>
    </source>
</evidence>
<keyword evidence="7 10" id="KW-0812">Transmembrane</keyword>
<feature type="transmembrane region" description="Helical" evidence="10">
    <location>
        <begin position="134"/>
        <end position="155"/>
    </location>
</feature>
<keyword evidence="6" id="KW-1003">Cell membrane</keyword>
<keyword evidence="8 10" id="KW-1133">Transmembrane helix</keyword>
<feature type="transmembrane region" description="Helical" evidence="10">
    <location>
        <begin position="41"/>
        <end position="61"/>
    </location>
</feature>